<dbReference type="RefSeq" id="WP_382253955.1">
    <property type="nucleotide sequence ID" value="NZ_JBHTBX010000002.1"/>
</dbReference>
<evidence type="ECO:0000259" key="2">
    <source>
        <dbReference type="Pfam" id="PF10099"/>
    </source>
</evidence>
<dbReference type="InterPro" id="IPR018764">
    <property type="entry name" value="RskA_C"/>
</dbReference>
<accession>A0ABW2R585</accession>
<keyword evidence="1" id="KW-0812">Transmembrane</keyword>
<evidence type="ECO:0000313" key="3">
    <source>
        <dbReference type="EMBL" id="MFC7433649.1"/>
    </source>
</evidence>
<dbReference type="Proteomes" id="UP001596495">
    <property type="component" value="Unassembled WGS sequence"/>
</dbReference>
<evidence type="ECO:0000256" key="1">
    <source>
        <dbReference type="SAM" id="Phobius"/>
    </source>
</evidence>
<keyword evidence="1" id="KW-0472">Membrane</keyword>
<name>A0ABW2R585_9BURK</name>
<proteinExistence type="predicted"/>
<comment type="caution">
    <text evidence="3">The sequence shown here is derived from an EMBL/GenBank/DDBJ whole genome shotgun (WGS) entry which is preliminary data.</text>
</comment>
<dbReference type="Pfam" id="PF10099">
    <property type="entry name" value="RskA_C"/>
    <property type="match status" value="1"/>
</dbReference>
<feature type="transmembrane region" description="Helical" evidence="1">
    <location>
        <begin position="20"/>
        <end position="40"/>
    </location>
</feature>
<feature type="domain" description="Anti-sigma K factor RskA C-terminal" evidence="2">
    <location>
        <begin position="35"/>
        <end position="162"/>
    </location>
</feature>
<dbReference type="EMBL" id="JBHTBX010000002">
    <property type="protein sequence ID" value="MFC7433649.1"/>
    <property type="molecule type" value="Genomic_DNA"/>
</dbReference>
<evidence type="ECO:0000313" key="4">
    <source>
        <dbReference type="Proteomes" id="UP001596495"/>
    </source>
</evidence>
<keyword evidence="1" id="KW-1133">Transmembrane helix</keyword>
<keyword evidence="4" id="KW-1185">Reference proteome</keyword>
<sequence length="176" mass="19211">MSAEQNPTPSLSAPRPGVSAWWRALSILLLIVILLAWAAATSMTTQLQAQIEQLQARLIQVPQIRQVSVLLDAQGRPAMLATFNPQDRALTIQRLNEVKEGREDSMQVWAISGDQPPRSLGIIESRYKTLQLPVDEPALKEVTELGISAENKGGVPAGAGPSLPWLFKGWLVTKSI</sequence>
<reference evidence="4" key="1">
    <citation type="journal article" date="2019" name="Int. J. Syst. Evol. Microbiol.">
        <title>The Global Catalogue of Microorganisms (GCM) 10K type strain sequencing project: providing services to taxonomists for standard genome sequencing and annotation.</title>
        <authorList>
            <consortium name="The Broad Institute Genomics Platform"/>
            <consortium name="The Broad Institute Genome Sequencing Center for Infectious Disease"/>
            <person name="Wu L."/>
            <person name="Ma J."/>
        </authorList>
    </citation>
    <scope>NUCLEOTIDE SEQUENCE [LARGE SCALE GENOMIC DNA]</scope>
    <source>
        <strain evidence="4">CCUG 54518</strain>
    </source>
</reference>
<organism evidence="3 4">
    <name type="scientific">Hydrogenophaga bisanensis</name>
    <dbReference type="NCBI Taxonomy" id="439611"/>
    <lineage>
        <taxon>Bacteria</taxon>
        <taxon>Pseudomonadati</taxon>
        <taxon>Pseudomonadota</taxon>
        <taxon>Betaproteobacteria</taxon>
        <taxon>Burkholderiales</taxon>
        <taxon>Comamonadaceae</taxon>
        <taxon>Hydrogenophaga</taxon>
    </lineage>
</organism>
<protein>
    <submittedName>
        <fullName evidence="3">Anti-sigma factor domain-containing protein</fullName>
    </submittedName>
</protein>
<gene>
    <name evidence="3" type="ORF">ACFQNJ_03910</name>
</gene>